<evidence type="ECO:0000259" key="1">
    <source>
        <dbReference type="PROSITE" id="PS50075"/>
    </source>
</evidence>
<comment type="caution">
    <text evidence="2">The sequence shown here is derived from an EMBL/GenBank/DDBJ whole genome shotgun (WGS) entry which is preliminary data.</text>
</comment>
<evidence type="ECO:0000313" key="2">
    <source>
        <dbReference type="EMBL" id="KKO10738.1"/>
    </source>
</evidence>
<dbReference type="AlphaFoldDB" id="A0A0F9WE73"/>
<dbReference type="InterPro" id="IPR036736">
    <property type="entry name" value="ACP-like_sf"/>
</dbReference>
<dbReference type="EMBL" id="LAZR01000004">
    <property type="protein sequence ID" value="KKO10738.1"/>
    <property type="molecule type" value="Genomic_DNA"/>
</dbReference>
<organism evidence="2">
    <name type="scientific">marine sediment metagenome</name>
    <dbReference type="NCBI Taxonomy" id="412755"/>
    <lineage>
        <taxon>unclassified sequences</taxon>
        <taxon>metagenomes</taxon>
        <taxon>ecological metagenomes</taxon>
    </lineage>
</organism>
<accession>A0A0F9WE73</accession>
<protein>
    <recommendedName>
        <fullName evidence="1">Carrier domain-containing protein</fullName>
    </recommendedName>
</protein>
<dbReference type="PROSITE" id="PS50075">
    <property type="entry name" value="CARRIER"/>
    <property type="match status" value="1"/>
</dbReference>
<dbReference type="Pfam" id="PF00550">
    <property type="entry name" value="PP-binding"/>
    <property type="match status" value="1"/>
</dbReference>
<sequence>MTELADKVWHQVSHEIARARGEAGTPVRQALQTPLSELGLDSLKLIEIVYELETFYQLDVDEEKLAELTNVGDLIELFVDDMAVRANGAGDE</sequence>
<reference evidence="2" key="1">
    <citation type="journal article" date="2015" name="Nature">
        <title>Complex archaea that bridge the gap between prokaryotes and eukaryotes.</title>
        <authorList>
            <person name="Spang A."/>
            <person name="Saw J.H."/>
            <person name="Jorgensen S.L."/>
            <person name="Zaremba-Niedzwiedzka K."/>
            <person name="Martijn J."/>
            <person name="Lind A.E."/>
            <person name="van Eijk R."/>
            <person name="Schleper C."/>
            <person name="Guy L."/>
            <person name="Ettema T.J."/>
        </authorList>
    </citation>
    <scope>NUCLEOTIDE SEQUENCE</scope>
</reference>
<feature type="domain" description="Carrier" evidence="1">
    <location>
        <begin position="3"/>
        <end position="82"/>
    </location>
</feature>
<dbReference type="SUPFAM" id="SSF47336">
    <property type="entry name" value="ACP-like"/>
    <property type="match status" value="1"/>
</dbReference>
<gene>
    <name evidence="2" type="ORF">LCGC14_0022210</name>
</gene>
<name>A0A0F9WE73_9ZZZZ</name>
<dbReference type="Gene3D" id="1.10.1200.10">
    <property type="entry name" value="ACP-like"/>
    <property type="match status" value="1"/>
</dbReference>
<dbReference type="InterPro" id="IPR009081">
    <property type="entry name" value="PP-bd_ACP"/>
</dbReference>
<proteinExistence type="predicted"/>